<feature type="transmembrane region" description="Helical" evidence="1">
    <location>
        <begin position="38"/>
        <end position="59"/>
    </location>
</feature>
<evidence type="ECO:0000313" key="3">
    <source>
        <dbReference type="Proteomes" id="UP000788153"/>
    </source>
</evidence>
<reference evidence="2 3" key="1">
    <citation type="submission" date="2020-03" db="EMBL/GenBank/DDBJ databases">
        <title>Genomic Encyclopedia of Type Strains, Phase IV (KMG-IV): sequencing the most valuable type-strain genomes for metagenomic binning, comparative biology and taxonomic classification.</title>
        <authorList>
            <person name="Goeker M."/>
        </authorList>
    </citation>
    <scope>NUCLEOTIDE SEQUENCE [LARGE SCALE GENOMIC DNA]</scope>
    <source>
        <strain evidence="2 3">DSM 22753</strain>
    </source>
</reference>
<dbReference type="EMBL" id="JAASQP010000001">
    <property type="protein sequence ID" value="NIJ23847.1"/>
    <property type="molecule type" value="Genomic_DNA"/>
</dbReference>
<keyword evidence="3" id="KW-1185">Reference proteome</keyword>
<evidence type="ECO:0000313" key="2">
    <source>
        <dbReference type="EMBL" id="NIJ23847.1"/>
    </source>
</evidence>
<evidence type="ECO:0000256" key="1">
    <source>
        <dbReference type="SAM" id="Phobius"/>
    </source>
</evidence>
<dbReference type="RefSeq" id="WP_140231479.1">
    <property type="nucleotide sequence ID" value="NZ_BAAAEV010000002.1"/>
</dbReference>
<protein>
    <submittedName>
        <fullName evidence="2">Uncharacterized protein</fullName>
    </submittedName>
</protein>
<gene>
    <name evidence="2" type="ORF">FHT01_001389</name>
</gene>
<name>A0ABX0U3G6_9SPHN</name>
<comment type="caution">
    <text evidence="2">The sequence shown here is derived from an EMBL/GenBank/DDBJ whole genome shotgun (WGS) entry which is preliminary data.</text>
</comment>
<dbReference type="Proteomes" id="UP000788153">
    <property type="component" value="Unassembled WGS sequence"/>
</dbReference>
<sequence>MQERYWIGAAAMVALALLSGVAERRVSTRNDPDRVGWVAWPFVQFLAIGAALILAALALTER</sequence>
<keyword evidence="1" id="KW-0472">Membrane</keyword>
<accession>A0ABX0U3G6</accession>
<proteinExistence type="predicted"/>
<organism evidence="2 3">
    <name type="scientific">Sphingomonas japonica</name>
    <dbReference type="NCBI Taxonomy" id="511662"/>
    <lineage>
        <taxon>Bacteria</taxon>
        <taxon>Pseudomonadati</taxon>
        <taxon>Pseudomonadota</taxon>
        <taxon>Alphaproteobacteria</taxon>
        <taxon>Sphingomonadales</taxon>
        <taxon>Sphingomonadaceae</taxon>
        <taxon>Sphingomonas</taxon>
    </lineage>
</organism>
<keyword evidence="1" id="KW-1133">Transmembrane helix</keyword>
<keyword evidence="1" id="KW-0812">Transmembrane</keyword>